<dbReference type="EMBL" id="HBKN01021336">
    <property type="protein sequence ID" value="CAE2302489.1"/>
    <property type="molecule type" value="Transcribed_RNA"/>
</dbReference>
<dbReference type="PROSITE" id="PS51257">
    <property type="entry name" value="PROKAR_LIPOPROTEIN"/>
    <property type="match status" value="1"/>
</dbReference>
<accession>A0A7S4KQP5</accession>
<dbReference type="PANTHER" id="PTHR34070">
    <property type="entry name" value="ARMADILLO-TYPE FOLD"/>
    <property type="match status" value="1"/>
</dbReference>
<gene>
    <name evidence="1" type="ORF">GTHE00462_LOCUS16761</name>
</gene>
<sequence length="383" mass="42746">MKLLRASADLFLISISLLLPLKTGALINYIWGGCRRSRAADVFLSSRAFSRQLPPVSSPRASSHLQLLQGLGSLRVLSLVRPSWCSRLKTARPPARPRCSMGKRKAAGEEQYASLVRSIKSKLQSSSDSKTKKAQEQYLKGTLHRGNKMPAIKLAVEDAMKELGEELEADDFERAGIELMQSKYSDDKQAGILVLQSSLKRRRKDVDVTEADVDEFLSKMAFLFESGAIADWSSSDNLSGKVLGLFVLSCNADVRRYAVKKLLAWSQLEDSSVWQRRAGHVSFVTHVSPKKSSKAVIGDELHYNGFVRDLVAACEAALKISSERFSNTGAGWVLRYCYHLEKEETVRCLERCAPIMTREGISYALEQCRDTKLKARLIELNKP</sequence>
<dbReference type="InterPro" id="IPR016024">
    <property type="entry name" value="ARM-type_fold"/>
</dbReference>
<dbReference type="AlphaFoldDB" id="A0A7S4KQP5"/>
<dbReference type="SUPFAM" id="SSF48371">
    <property type="entry name" value="ARM repeat"/>
    <property type="match status" value="1"/>
</dbReference>
<dbReference type="Pfam" id="PF08713">
    <property type="entry name" value="DNA_alkylation"/>
    <property type="match status" value="1"/>
</dbReference>
<dbReference type="InterPro" id="IPR014825">
    <property type="entry name" value="DNA_alkylation"/>
</dbReference>
<dbReference type="PANTHER" id="PTHR34070:SF1">
    <property type="entry name" value="DNA ALKYLATION REPAIR PROTEIN"/>
    <property type="match status" value="1"/>
</dbReference>
<evidence type="ECO:0000313" key="1">
    <source>
        <dbReference type="EMBL" id="CAE2302489.1"/>
    </source>
</evidence>
<reference evidence="1" key="1">
    <citation type="submission" date="2021-01" db="EMBL/GenBank/DDBJ databases">
        <authorList>
            <person name="Corre E."/>
            <person name="Pelletier E."/>
            <person name="Niang G."/>
            <person name="Scheremetjew M."/>
            <person name="Finn R."/>
            <person name="Kale V."/>
            <person name="Holt S."/>
            <person name="Cochrane G."/>
            <person name="Meng A."/>
            <person name="Brown T."/>
            <person name="Cohen L."/>
        </authorList>
    </citation>
    <scope>NUCLEOTIDE SEQUENCE</scope>
    <source>
        <strain evidence="1">CCMP 2712</strain>
    </source>
</reference>
<name>A0A7S4KQP5_GUITH</name>
<organism evidence="1">
    <name type="scientific">Guillardia theta</name>
    <name type="common">Cryptophyte</name>
    <name type="synonym">Cryptomonas phi</name>
    <dbReference type="NCBI Taxonomy" id="55529"/>
    <lineage>
        <taxon>Eukaryota</taxon>
        <taxon>Cryptophyceae</taxon>
        <taxon>Pyrenomonadales</taxon>
        <taxon>Geminigeraceae</taxon>
        <taxon>Guillardia</taxon>
    </lineage>
</organism>
<protein>
    <submittedName>
        <fullName evidence="1">Uncharacterized protein</fullName>
    </submittedName>
</protein>
<proteinExistence type="predicted"/>
<dbReference type="Gene3D" id="1.25.10.90">
    <property type="match status" value="1"/>
</dbReference>